<dbReference type="GO" id="GO:0005737">
    <property type="term" value="C:cytoplasm"/>
    <property type="evidence" value="ECO:0007669"/>
    <property type="project" value="TreeGrafter"/>
</dbReference>
<evidence type="ECO:0000259" key="3">
    <source>
        <dbReference type="Pfam" id="PF13023"/>
    </source>
</evidence>
<proteinExistence type="predicted"/>
<keyword evidence="5" id="KW-1185">Reference proteome</keyword>
<keyword evidence="2" id="KW-0378">Hydrolase</keyword>
<evidence type="ECO:0000313" key="5">
    <source>
        <dbReference type="Proteomes" id="UP000694420"/>
    </source>
</evidence>
<evidence type="ECO:0000256" key="2">
    <source>
        <dbReference type="ARBA" id="ARBA00022801"/>
    </source>
</evidence>
<dbReference type="Pfam" id="PF13023">
    <property type="entry name" value="HD_3"/>
    <property type="match status" value="1"/>
</dbReference>
<dbReference type="PANTHER" id="PTHR11845:SF13">
    <property type="entry name" value="5'-DEOXYNUCLEOTIDASE HDDC2"/>
    <property type="match status" value="1"/>
</dbReference>
<dbReference type="SUPFAM" id="SSF109604">
    <property type="entry name" value="HD-domain/PDEase-like"/>
    <property type="match status" value="1"/>
</dbReference>
<evidence type="ECO:0000256" key="1">
    <source>
        <dbReference type="ARBA" id="ARBA00022723"/>
    </source>
</evidence>
<dbReference type="InterPro" id="IPR006674">
    <property type="entry name" value="HD_domain"/>
</dbReference>
<sequence length="124" mass="13911">MAAEAEREAAVGLMAAAGARGLLQFLRLVGQLKRVPRTGWVLRKVERPESVSDHMYRMAVMALAAGDASLDKGRCVRLALVHDMAECIVGDIAPADNVPKEEKHRREEPDYREEHEELTCWLHH</sequence>
<dbReference type="PANTHER" id="PTHR11845">
    <property type="entry name" value="5'-DEOXYNUCLEOTIDASE HDDC2"/>
    <property type="match status" value="1"/>
</dbReference>
<dbReference type="Ensembl" id="ENSNPET00000018927.1">
    <property type="protein sequence ID" value="ENSNPEP00000018455.1"/>
    <property type="gene ID" value="ENSNPEG00000013734.1"/>
</dbReference>
<dbReference type="InterPro" id="IPR039356">
    <property type="entry name" value="YfbR/HDDC2"/>
</dbReference>
<dbReference type="GO" id="GO:0046872">
    <property type="term" value="F:metal ion binding"/>
    <property type="evidence" value="ECO:0007669"/>
    <property type="project" value="UniProtKB-KW"/>
</dbReference>
<feature type="domain" description="HD" evidence="3">
    <location>
        <begin position="29"/>
        <end position="108"/>
    </location>
</feature>
<gene>
    <name evidence="4" type="primary">HDDC2</name>
</gene>
<dbReference type="Gene3D" id="1.10.3210.10">
    <property type="entry name" value="Hypothetical protein af1432"/>
    <property type="match status" value="1"/>
</dbReference>
<dbReference type="AlphaFoldDB" id="A0A8C6ZW56"/>
<protein>
    <submittedName>
        <fullName evidence="4">HD domain containing 2</fullName>
    </submittedName>
</protein>
<dbReference type="GO" id="GO:0002953">
    <property type="term" value="F:5'-deoxynucleotidase activity"/>
    <property type="evidence" value="ECO:0007669"/>
    <property type="project" value="InterPro"/>
</dbReference>
<dbReference type="Proteomes" id="UP000694420">
    <property type="component" value="Unplaced"/>
</dbReference>
<organism evidence="4 5">
    <name type="scientific">Nothoprocta perdicaria</name>
    <name type="common">Chilean tinamou</name>
    <name type="synonym">Crypturus perdicarius</name>
    <dbReference type="NCBI Taxonomy" id="30464"/>
    <lineage>
        <taxon>Eukaryota</taxon>
        <taxon>Metazoa</taxon>
        <taxon>Chordata</taxon>
        <taxon>Craniata</taxon>
        <taxon>Vertebrata</taxon>
        <taxon>Euteleostomi</taxon>
        <taxon>Archelosauria</taxon>
        <taxon>Archosauria</taxon>
        <taxon>Dinosauria</taxon>
        <taxon>Saurischia</taxon>
        <taxon>Theropoda</taxon>
        <taxon>Coelurosauria</taxon>
        <taxon>Aves</taxon>
        <taxon>Palaeognathae</taxon>
        <taxon>Tinamiformes</taxon>
        <taxon>Tinamidae</taxon>
        <taxon>Nothoprocta</taxon>
    </lineage>
</organism>
<reference evidence="4" key="1">
    <citation type="submission" date="2025-08" db="UniProtKB">
        <authorList>
            <consortium name="Ensembl"/>
        </authorList>
    </citation>
    <scope>IDENTIFICATION</scope>
</reference>
<evidence type="ECO:0000313" key="4">
    <source>
        <dbReference type="Ensembl" id="ENSNPEP00000018455.1"/>
    </source>
</evidence>
<accession>A0A8C6ZW56</accession>
<reference evidence="4" key="2">
    <citation type="submission" date="2025-09" db="UniProtKB">
        <authorList>
            <consortium name="Ensembl"/>
        </authorList>
    </citation>
    <scope>IDENTIFICATION</scope>
</reference>
<keyword evidence="1" id="KW-0479">Metal-binding</keyword>
<name>A0A8C6ZW56_NOTPE</name>